<evidence type="ECO:0000259" key="13">
    <source>
        <dbReference type="Pfam" id="PF01435"/>
    </source>
</evidence>
<feature type="compositionally biased region" description="Gly residues" evidence="11">
    <location>
        <begin position="39"/>
        <end position="50"/>
    </location>
</feature>
<dbReference type="Proteomes" id="UP000823823">
    <property type="component" value="Unassembled WGS sequence"/>
</dbReference>
<feature type="domain" description="Peptidase M48" evidence="13">
    <location>
        <begin position="172"/>
        <end position="344"/>
    </location>
</feature>
<dbReference type="GO" id="GO:0004222">
    <property type="term" value="F:metalloendopeptidase activity"/>
    <property type="evidence" value="ECO:0007669"/>
    <property type="project" value="InterPro"/>
</dbReference>
<evidence type="ECO:0000256" key="9">
    <source>
        <dbReference type="ARBA" id="ARBA00023049"/>
    </source>
</evidence>
<evidence type="ECO:0000313" key="14">
    <source>
        <dbReference type="EMBL" id="HJB10827.1"/>
    </source>
</evidence>
<evidence type="ECO:0000256" key="10">
    <source>
        <dbReference type="ARBA" id="ARBA00023136"/>
    </source>
</evidence>
<evidence type="ECO:0000256" key="1">
    <source>
        <dbReference type="ARBA" id="ARBA00001947"/>
    </source>
</evidence>
<evidence type="ECO:0000313" key="15">
    <source>
        <dbReference type="Proteomes" id="UP000823823"/>
    </source>
</evidence>
<keyword evidence="7" id="KW-0862">Zinc</keyword>
<keyword evidence="9" id="KW-0482">Metalloprotease</keyword>
<dbReference type="InterPro" id="IPR050083">
    <property type="entry name" value="HtpX_protease"/>
</dbReference>
<proteinExistence type="predicted"/>
<dbReference type="GO" id="GO:0046872">
    <property type="term" value="F:metal ion binding"/>
    <property type="evidence" value="ECO:0007669"/>
    <property type="project" value="UniProtKB-KW"/>
</dbReference>
<dbReference type="AlphaFoldDB" id="A0A9D2LDV7"/>
<protein>
    <submittedName>
        <fullName evidence="14">M48 family metallopeptidase</fullName>
    </submittedName>
</protein>
<evidence type="ECO:0000256" key="6">
    <source>
        <dbReference type="ARBA" id="ARBA00022801"/>
    </source>
</evidence>
<dbReference type="EMBL" id="DWZH01000079">
    <property type="protein sequence ID" value="HJB10827.1"/>
    <property type="molecule type" value="Genomic_DNA"/>
</dbReference>
<evidence type="ECO:0000256" key="3">
    <source>
        <dbReference type="ARBA" id="ARBA00022670"/>
    </source>
</evidence>
<evidence type="ECO:0000256" key="12">
    <source>
        <dbReference type="SAM" id="Phobius"/>
    </source>
</evidence>
<reference evidence="14" key="2">
    <citation type="submission" date="2021-04" db="EMBL/GenBank/DDBJ databases">
        <authorList>
            <person name="Gilroy R."/>
        </authorList>
    </citation>
    <scope>NUCLEOTIDE SEQUENCE</scope>
    <source>
        <strain evidence="14">ChiHjej13B12-24818</strain>
    </source>
</reference>
<accession>A0A9D2LDV7</accession>
<keyword evidence="2" id="KW-1003">Cell membrane</keyword>
<keyword evidence="5" id="KW-0479">Metal-binding</keyword>
<evidence type="ECO:0000256" key="7">
    <source>
        <dbReference type="ARBA" id="ARBA00022833"/>
    </source>
</evidence>
<organism evidence="14 15">
    <name type="scientific">Candidatus Brachybacterium merdavium</name>
    <dbReference type="NCBI Taxonomy" id="2838513"/>
    <lineage>
        <taxon>Bacteria</taxon>
        <taxon>Bacillati</taxon>
        <taxon>Actinomycetota</taxon>
        <taxon>Actinomycetes</taxon>
        <taxon>Micrococcales</taxon>
        <taxon>Dermabacteraceae</taxon>
        <taxon>Brachybacterium</taxon>
    </lineage>
</organism>
<dbReference type="CDD" id="cd07325">
    <property type="entry name" value="M48_Ste24p_like"/>
    <property type="match status" value="1"/>
</dbReference>
<feature type="transmembrane region" description="Helical" evidence="12">
    <location>
        <begin position="84"/>
        <end position="109"/>
    </location>
</feature>
<feature type="compositionally biased region" description="Gly residues" evidence="11">
    <location>
        <begin position="16"/>
        <end position="33"/>
    </location>
</feature>
<keyword evidence="8 12" id="KW-1133">Transmembrane helix</keyword>
<keyword evidence="6" id="KW-0378">Hydrolase</keyword>
<name>A0A9D2LDV7_9MICO</name>
<sequence>MTASPPGPPQPPGGGRPPGDGPHGTPGGPGYAGPAGPSGPSGGIGASAPGPGGGGATVSALLNGATRHGLLGQKRIRHPWELPLLYTGIALAILAYLAWAALIFFTVVLQFTEGEATVENFWRALSILPFLIQLAVVLPLTPIAVWWLRAVMYARMRATAVRMSPTQFPEGYRMVVEAAEKFGMRKAPDAYVMMGSGSVNAFAVGHGFRRYVVIHSDMFEVGGHSRDPEALRFVIGHEVGHLAAGHVSYFRLVFTNLLSLLPILGPALSRAQEYTADNFGYTFAPGGAPGVMGVLSGGKYLNAEVNVNELADRAATDPSLFVHWVNWTSSHPVVTWRAHALRDRSKPGSMWIRPGGALYRSPLPPGHVWSTQYPSPADALSMLDAAARNRPVGAEGQFGRFTGADYSARPSMRQIQLAEPLLSQRTSYVIPPGPYRDDARGQMPGAAINPFAGTGQRPPQPPPPMP</sequence>
<reference evidence="14" key="1">
    <citation type="journal article" date="2021" name="PeerJ">
        <title>Extensive microbial diversity within the chicken gut microbiome revealed by metagenomics and culture.</title>
        <authorList>
            <person name="Gilroy R."/>
            <person name="Ravi A."/>
            <person name="Getino M."/>
            <person name="Pursley I."/>
            <person name="Horton D.L."/>
            <person name="Alikhan N.F."/>
            <person name="Baker D."/>
            <person name="Gharbi K."/>
            <person name="Hall N."/>
            <person name="Watson M."/>
            <person name="Adriaenssens E.M."/>
            <person name="Foster-Nyarko E."/>
            <person name="Jarju S."/>
            <person name="Secka A."/>
            <person name="Antonio M."/>
            <person name="Oren A."/>
            <person name="Chaudhuri R.R."/>
            <person name="La Ragione R."/>
            <person name="Hildebrand F."/>
            <person name="Pallen M.J."/>
        </authorList>
    </citation>
    <scope>NUCLEOTIDE SEQUENCE</scope>
    <source>
        <strain evidence="14">ChiHjej13B12-24818</strain>
    </source>
</reference>
<dbReference type="PANTHER" id="PTHR43221:SF2">
    <property type="entry name" value="PROTEASE HTPX HOMOLOG"/>
    <property type="match status" value="1"/>
</dbReference>
<comment type="cofactor">
    <cofactor evidence="1">
        <name>Zn(2+)</name>
        <dbReference type="ChEBI" id="CHEBI:29105"/>
    </cofactor>
</comment>
<evidence type="ECO:0000256" key="2">
    <source>
        <dbReference type="ARBA" id="ARBA00022475"/>
    </source>
</evidence>
<feature type="transmembrane region" description="Helical" evidence="12">
    <location>
        <begin position="121"/>
        <end position="148"/>
    </location>
</feature>
<evidence type="ECO:0000256" key="8">
    <source>
        <dbReference type="ARBA" id="ARBA00022989"/>
    </source>
</evidence>
<feature type="compositionally biased region" description="Pro residues" evidence="11">
    <location>
        <begin position="1"/>
        <end position="15"/>
    </location>
</feature>
<evidence type="ECO:0000256" key="11">
    <source>
        <dbReference type="SAM" id="MobiDB-lite"/>
    </source>
</evidence>
<evidence type="ECO:0000256" key="4">
    <source>
        <dbReference type="ARBA" id="ARBA00022692"/>
    </source>
</evidence>
<dbReference type="InterPro" id="IPR001915">
    <property type="entry name" value="Peptidase_M48"/>
</dbReference>
<dbReference type="PANTHER" id="PTHR43221">
    <property type="entry name" value="PROTEASE HTPX"/>
    <property type="match status" value="1"/>
</dbReference>
<gene>
    <name evidence="14" type="ORF">H9786_09930</name>
</gene>
<feature type="region of interest" description="Disordered" evidence="11">
    <location>
        <begin position="1"/>
        <end position="50"/>
    </location>
</feature>
<evidence type="ECO:0000256" key="5">
    <source>
        <dbReference type="ARBA" id="ARBA00022723"/>
    </source>
</evidence>
<dbReference type="Pfam" id="PF01435">
    <property type="entry name" value="Peptidase_M48"/>
    <property type="match status" value="1"/>
</dbReference>
<dbReference type="GO" id="GO:0006508">
    <property type="term" value="P:proteolysis"/>
    <property type="evidence" value="ECO:0007669"/>
    <property type="project" value="UniProtKB-KW"/>
</dbReference>
<keyword evidence="10 12" id="KW-0472">Membrane</keyword>
<keyword evidence="4 12" id="KW-0812">Transmembrane</keyword>
<dbReference type="Gene3D" id="3.30.2010.10">
    <property type="entry name" value="Metalloproteases ('zincins'), catalytic domain"/>
    <property type="match status" value="1"/>
</dbReference>
<keyword evidence="3" id="KW-0645">Protease</keyword>
<feature type="region of interest" description="Disordered" evidence="11">
    <location>
        <begin position="435"/>
        <end position="466"/>
    </location>
</feature>
<comment type="caution">
    <text evidence="14">The sequence shown here is derived from an EMBL/GenBank/DDBJ whole genome shotgun (WGS) entry which is preliminary data.</text>
</comment>